<evidence type="ECO:0000256" key="1">
    <source>
        <dbReference type="SAM" id="MobiDB-lite"/>
    </source>
</evidence>
<evidence type="ECO:0008006" key="4">
    <source>
        <dbReference type="Google" id="ProtNLM"/>
    </source>
</evidence>
<keyword evidence="3" id="KW-1185">Reference proteome</keyword>
<reference evidence="2 3" key="1">
    <citation type="submission" date="2019-05" db="EMBL/GenBank/DDBJ databases">
        <title>Streptomyces marianii sp. nov., a novel marine actinomycete from southern coast of India.</title>
        <authorList>
            <person name="Iniyan A.M."/>
            <person name="Wink J."/>
            <person name="Ramprasad E."/>
            <person name="Ramana C.V."/>
            <person name="Bunk B."/>
            <person name="Sproer C."/>
            <person name="Joseph F.-J.R.S."/>
            <person name="Vincent S.G.P."/>
        </authorList>
    </citation>
    <scope>NUCLEOTIDE SEQUENCE [LARGE SCALE GENOMIC DNA]</scope>
    <source>
        <strain evidence="2 3">ICN19</strain>
    </source>
</reference>
<dbReference type="SUPFAM" id="SSF103642">
    <property type="entry name" value="Sec-C motif"/>
    <property type="match status" value="1"/>
</dbReference>
<dbReference type="OrthoDB" id="5512013at2"/>
<dbReference type="InterPro" id="IPR004027">
    <property type="entry name" value="SEC_C_motif"/>
</dbReference>
<proteinExistence type="predicted"/>
<dbReference type="Gene3D" id="3.10.450.50">
    <property type="match status" value="1"/>
</dbReference>
<sequence>MRSSTTHPNPPAVPAALRKVAQAVHTGDLDAAVRRNTAVGLPLRSLLSRHLGPRGECSEQDVADILACTWLLSRPAAAAQLRSRLRRHRLTDPVVLDHVSREAEALALEAGSDQAHPWATALDETNALADERTDPAWSVALLLVRARMAEGSGDTDRARTLTEQCLALAPALRPAVRDAAEYALCAGDWVRAHELARSIADDAVAEPLLHPLQPLLAPPATAGRVPRNQPCPCGSGRKYKACCQASDRAQAVHPLPERAPALYAMLATYAQRGGFDHHLDRLLTCALGAPSAAGLCTDTLIFDHGAGAAFLAARGHLLRDDERELLRTWLTTPLDLYEVTWVRPGERLKLRSLTGGAGQLEQRDRLFSLSVVRLDLVVARFLTDGTRLRALGGLGAPGRERRAKFTALFHEGPMAPQDSTGHFTEQLLCAFADDGALEVTTDDGTPPEWHEVTYARVPNAAAHLHAHSTQPGARPLTTVQDYQQWVAAQPESWLQQTSENSWTLVGKGQGHQLLSLADISIARSGALTVSASTAKRLEQLTALLATILPGLREKRHRVTTAAEMLAQTGRDPQCEDADDSERAVRLRHFGIAPPPSEPRRVMLESYFLPVPEDAPRLASAISRELAAEQMLLHPSEEDGLTPAEAVAHGGISRARVEALLDDVEWRRARMHLEGQDTDALPDADDLRRRVGLTRRS</sequence>
<gene>
    <name evidence="2" type="ORF">FEF34_16620</name>
</gene>
<dbReference type="EMBL" id="VAWE01000001">
    <property type="protein sequence ID" value="TLQ44528.1"/>
    <property type="molecule type" value="Genomic_DNA"/>
</dbReference>
<dbReference type="Proteomes" id="UP000305921">
    <property type="component" value="Unassembled WGS sequence"/>
</dbReference>
<evidence type="ECO:0000313" key="2">
    <source>
        <dbReference type="EMBL" id="TLQ44528.1"/>
    </source>
</evidence>
<accession>A0A5R9E3L2</accession>
<feature type="region of interest" description="Disordered" evidence="1">
    <location>
        <begin position="672"/>
        <end position="696"/>
    </location>
</feature>
<dbReference type="RefSeq" id="WP_138053888.1">
    <property type="nucleotide sequence ID" value="NZ_VAWE01000001.1"/>
</dbReference>
<organism evidence="2 3">
    <name type="scientific">Streptomyces marianii</name>
    <dbReference type="NCBI Taxonomy" id="1817406"/>
    <lineage>
        <taxon>Bacteria</taxon>
        <taxon>Bacillati</taxon>
        <taxon>Actinomycetota</taxon>
        <taxon>Actinomycetes</taxon>
        <taxon>Kitasatosporales</taxon>
        <taxon>Streptomycetaceae</taxon>
        <taxon>Streptomyces</taxon>
    </lineage>
</organism>
<evidence type="ECO:0000313" key="3">
    <source>
        <dbReference type="Proteomes" id="UP000305921"/>
    </source>
</evidence>
<protein>
    <recommendedName>
        <fullName evidence="4">SEC-C domain-containing protein</fullName>
    </recommendedName>
</protein>
<dbReference type="AlphaFoldDB" id="A0A5R9E3L2"/>
<comment type="caution">
    <text evidence="2">The sequence shown here is derived from an EMBL/GenBank/DDBJ whole genome shotgun (WGS) entry which is preliminary data.</text>
</comment>
<name>A0A5R9E3L2_9ACTN</name>
<dbReference type="Pfam" id="PF02810">
    <property type="entry name" value="SEC-C"/>
    <property type="match status" value="1"/>
</dbReference>